<dbReference type="Proteomes" id="UP001500051">
    <property type="component" value="Unassembled WGS sequence"/>
</dbReference>
<dbReference type="PANTHER" id="PTHR31118">
    <property type="entry name" value="CYCLASE-LIKE PROTEIN 2"/>
    <property type="match status" value="1"/>
</dbReference>
<comment type="caution">
    <text evidence="1">The sequence shown here is derived from an EMBL/GenBank/DDBJ whole genome shotgun (WGS) entry which is preliminary data.</text>
</comment>
<proteinExistence type="predicted"/>
<keyword evidence="2" id="KW-1185">Reference proteome</keyword>
<evidence type="ECO:0000313" key="1">
    <source>
        <dbReference type="EMBL" id="GAA3703198.1"/>
    </source>
</evidence>
<sequence length="261" mass="27535">MNQTRVLDALLAALASGQVEIIDLTAPLSPTTPVLQLPPPFANTIPMSLETVSAFDDDGPLWKWHNIHTGEHTGTHVDAPAHWASGRDGWTVDQIPADRLIGPAVVVDVSSLVREDPDFLLQPEHLLAWEDVHGSIPDNAWVLLRTGWSSRGGSQTDFLNADASGPHTPGPSVAGARWLAEERAITGFGVETVGIDAGGAGGTDPVFPAHHHLLGAGKLGLTQLQQLERLPATGAVLLVQPLRLVGGTGSPARVLALLERS</sequence>
<dbReference type="InterPro" id="IPR037175">
    <property type="entry name" value="KFase_sf"/>
</dbReference>
<dbReference type="SUPFAM" id="SSF102198">
    <property type="entry name" value="Putative cyclase"/>
    <property type="match status" value="1"/>
</dbReference>
<dbReference type="Pfam" id="PF04199">
    <property type="entry name" value="Cyclase"/>
    <property type="match status" value="1"/>
</dbReference>
<dbReference type="PANTHER" id="PTHR31118:SF12">
    <property type="entry name" value="CYCLASE-LIKE PROTEIN 2"/>
    <property type="match status" value="1"/>
</dbReference>
<dbReference type="InterPro" id="IPR007325">
    <property type="entry name" value="KFase/CYL"/>
</dbReference>
<evidence type="ECO:0000313" key="2">
    <source>
        <dbReference type="Proteomes" id="UP001500051"/>
    </source>
</evidence>
<reference evidence="2" key="1">
    <citation type="journal article" date="2019" name="Int. J. Syst. Evol. Microbiol.">
        <title>The Global Catalogue of Microorganisms (GCM) 10K type strain sequencing project: providing services to taxonomists for standard genome sequencing and annotation.</title>
        <authorList>
            <consortium name="The Broad Institute Genomics Platform"/>
            <consortium name="The Broad Institute Genome Sequencing Center for Infectious Disease"/>
            <person name="Wu L."/>
            <person name="Ma J."/>
        </authorList>
    </citation>
    <scope>NUCLEOTIDE SEQUENCE [LARGE SCALE GENOMIC DNA]</scope>
    <source>
        <strain evidence="2">JCM 16548</strain>
    </source>
</reference>
<organism evidence="1 2">
    <name type="scientific">Microlunatus aurantiacus</name>
    <dbReference type="NCBI Taxonomy" id="446786"/>
    <lineage>
        <taxon>Bacteria</taxon>
        <taxon>Bacillati</taxon>
        <taxon>Actinomycetota</taxon>
        <taxon>Actinomycetes</taxon>
        <taxon>Propionibacteriales</taxon>
        <taxon>Propionibacteriaceae</taxon>
        <taxon>Microlunatus</taxon>
    </lineage>
</organism>
<dbReference type="Gene3D" id="3.50.30.50">
    <property type="entry name" value="Putative cyclase"/>
    <property type="match status" value="1"/>
</dbReference>
<protein>
    <submittedName>
        <fullName evidence="1">Cyclase family protein</fullName>
    </submittedName>
</protein>
<accession>A0ABP7DG11</accession>
<dbReference type="EMBL" id="BAAAYX010000004">
    <property type="protein sequence ID" value="GAA3703198.1"/>
    <property type="molecule type" value="Genomic_DNA"/>
</dbReference>
<dbReference type="RefSeq" id="WP_344812230.1">
    <property type="nucleotide sequence ID" value="NZ_BAAAYX010000004.1"/>
</dbReference>
<gene>
    <name evidence="1" type="ORF">GCM10022204_20530</name>
</gene>
<name>A0ABP7DG11_9ACTN</name>